<feature type="compositionally biased region" description="Pro residues" evidence="1">
    <location>
        <begin position="54"/>
        <end position="64"/>
    </location>
</feature>
<feature type="compositionally biased region" description="Basic and acidic residues" evidence="1">
    <location>
        <begin position="13"/>
        <end position="29"/>
    </location>
</feature>
<proteinExistence type="predicted"/>
<evidence type="ECO:0000256" key="1">
    <source>
        <dbReference type="SAM" id="MobiDB-lite"/>
    </source>
</evidence>
<reference evidence="2" key="1">
    <citation type="journal article" date="2020" name="Stud. Mycol.">
        <title>101 Dothideomycetes genomes: a test case for predicting lifestyles and emergence of pathogens.</title>
        <authorList>
            <person name="Haridas S."/>
            <person name="Albert R."/>
            <person name="Binder M."/>
            <person name="Bloem J."/>
            <person name="Labutti K."/>
            <person name="Salamov A."/>
            <person name="Andreopoulos B."/>
            <person name="Baker S."/>
            <person name="Barry K."/>
            <person name="Bills G."/>
            <person name="Bluhm B."/>
            <person name="Cannon C."/>
            <person name="Castanera R."/>
            <person name="Culley D."/>
            <person name="Daum C."/>
            <person name="Ezra D."/>
            <person name="Gonzalez J."/>
            <person name="Henrissat B."/>
            <person name="Kuo A."/>
            <person name="Liang C."/>
            <person name="Lipzen A."/>
            <person name="Lutzoni F."/>
            <person name="Magnuson J."/>
            <person name="Mondo S."/>
            <person name="Nolan M."/>
            <person name="Ohm R."/>
            <person name="Pangilinan J."/>
            <person name="Park H.-J."/>
            <person name="Ramirez L."/>
            <person name="Alfaro M."/>
            <person name="Sun H."/>
            <person name="Tritt A."/>
            <person name="Yoshinaga Y."/>
            <person name="Zwiers L.-H."/>
            <person name="Turgeon B."/>
            <person name="Goodwin S."/>
            <person name="Spatafora J."/>
            <person name="Crous P."/>
            <person name="Grigoriev I."/>
        </authorList>
    </citation>
    <scope>NUCLEOTIDE SEQUENCE</scope>
    <source>
        <strain evidence="2">CBS 473.64</strain>
    </source>
</reference>
<sequence>MPPKQPNKPNSRNSKDPNDDKRQDKKPDPEQDDQDSGWETVGPKKRQKQKSQTPTPPVPEPAKLPPELRASREIQDRMNTKVTEVKTKGDVFEERHREADKNAEDLDKHKAKDGTKPRSDKKKNKKEPLKGTKSHAAISELCNARGGRSGGQGGKRGGRDKGERSDDGSDKDKEDGDGSDDGDGSRDGDSTDNGSGST</sequence>
<feature type="compositionally biased region" description="Basic and acidic residues" evidence="1">
    <location>
        <begin position="69"/>
        <end position="118"/>
    </location>
</feature>
<name>A0A6A6S2V8_9PLEO</name>
<accession>A0A6A6S2V8</accession>
<dbReference type="Proteomes" id="UP000799753">
    <property type="component" value="Unassembled WGS sequence"/>
</dbReference>
<gene>
    <name evidence="2" type="ORF">P280DRAFT_548490</name>
</gene>
<protein>
    <submittedName>
        <fullName evidence="2">Uncharacterized protein</fullName>
    </submittedName>
</protein>
<feature type="region of interest" description="Disordered" evidence="1">
    <location>
        <begin position="1"/>
        <end position="198"/>
    </location>
</feature>
<feature type="compositionally biased region" description="Basic and acidic residues" evidence="1">
    <location>
        <begin position="157"/>
        <end position="176"/>
    </location>
</feature>
<evidence type="ECO:0000313" key="2">
    <source>
        <dbReference type="EMBL" id="KAF2641875.1"/>
    </source>
</evidence>
<dbReference type="EMBL" id="MU006782">
    <property type="protein sequence ID" value="KAF2641875.1"/>
    <property type="molecule type" value="Genomic_DNA"/>
</dbReference>
<keyword evidence="3" id="KW-1185">Reference proteome</keyword>
<organism evidence="2 3">
    <name type="scientific">Massarina eburnea CBS 473.64</name>
    <dbReference type="NCBI Taxonomy" id="1395130"/>
    <lineage>
        <taxon>Eukaryota</taxon>
        <taxon>Fungi</taxon>
        <taxon>Dikarya</taxon>
        <taxon>Ascomycota</taxon>
        <taxon>Pezizomycotina</taxon>
        <taxon>Dothideomycetes</taxon>
        <taxon>Pleosporomycetidae</taxon>
        <taxon>Pleosporales</taxon>
        <taxon>Massarineae</taxon>
        <taxon>Massarinaceae</taxon>
        <taxon>Massarina</taxon>
    </lineage>
</organism>
<evidence type="ECO:0000313" key="3">
    <source>
        <dbReference type="Proteomes" id="UP000799753"/>
    </source>
</evidence>
<dbReference type="AlphaFoldDB" id="A0A6A6S2V8"/>